<feature type="domain" description="Formyl transferase N-terminal" evidence="4">
    <location>
        <begin position="7"/>
        <end position="179"/>
    </location>
</feature>
<dbReference type="EMBL" id="QMEY01000047">
    <property type="protein sequence ID" value="RBQ12190.1"/>
    <property type="molecule type" value="Genomic_DNA"/>
</dbReference>
<evidence type="ECO:0000256" key="3">
    <source>
        <dbReference type="ARBA" id="ARBA00022917"/>
    </source>
</evidence>
<evidence type="ECO:0000256" key="1">
    <source>
        <dbReference type="ARBA" id="ARBA00010699"/>
    </source>
</evidence>
<dbReference type="CDD" id="cd08704">
    <property type="entry name" value="Met_tRNA_FMT_C"/>
    <property type="match status" value="1"/>
</dbReference>
<dbReference type="Gene3D" id="3.40.50.12230">
    <property type="match status" value="1"/>
</dbReference>
<dbReference type="InterPro" id="IPR005793">
    <property type="entry name" value="Formyl_trans_C"/>
</dbReference>
<keyword evidence="3" id="KW-0648">Protein biosynthesis</keyword>
<dbReference type="GO" id="GO:0004479">
    <property type="term" value="F:methionyl-tRNA formyltransferase activity"/>
    <property type="evidence" value="ECO:0007669"/>
    <property type="project" value="TreeGrafter"/>
</dbReference>
<gene>
    <name evidence="6" type="ORF">DP939_44145</name>
</gene>
<reference evidence="6 7" key="1">
    <citation type="submission" date="2018-06" db="EMBL/GenBank/DDBJ databases">
        <title>Sphaerisporangium craniellae sp. nov., isolated from a marine sponge in the South China Sea.</title>
        <authorList>
            <person name="Li L."/>
        </authorList>
    </citation>
    <scope>NUCLEOTIDE SEQUENCE [LARGE SCALE GENOMIC DNA]</scope>
    <source>
        <strain evidence="6 7">LHW63015</strain>
    </source>
</reference>
<evidence type="ECO:0000259" key="4">
    <source>
        <dbReference type="Pfam" id="PF00551"/>
    </source>
</evidence>
<keyword evidence="2 6" id="KW-0808">Transferase</keyword>
<dbReference type="SUPFAM" id="SSF50486">
    <property type="entry name" value="FMT C-terminal domain-like"/>
    <property type="match status" value="1"/>
</dbReference>
<evidence type="ECO:0000256" key="2">
    <source>
        <dbReference type="ARBA" id="ARBA00022679"/>
    </source>
</evidence>
<dbReference type="Pfam" id="PF00551">
    <property type="entry name" value="Formyl_trans_N"/>
    <property type="match status" value="1"/>
</dbReference>
<dbReference type="InterPro" id="IPR002376">
    <property type="entry name" value="Formyl_transf_N"/>
</dbReference>
<dbReference type="GO" id="GO:0005829">
    <property type="term" value="C:cytosol"/>
    <property type="evidence" value="ECO:0007669"/>
    <property type="project" value="TreeGrafter"/>
</dbReference>
<accession>A0A366LEJ4</accession>
<dbReference type="AlphaFoldDB" id="A0A366LEJ4"/>
<dbReference type="OrthoDB" id="9802815at2"/>
<feature type="domain" description="Formyl transferase C-terminal" evidence="5">
    <location>
        <begin position="214"/>
        <end position="299"/>
    </location>
</feature>
<name>A0A366LEJ4_9ACTN</name>
<dbReference type="PANTHER" id="PTHR11138:SF5">
    <property type="entry name" value="METHIONYL-TRNA FORMYLTRANSFERASE, MITOCHONDRIAL"/>
    <property type="match status" value="1"/>
</dbReference>
<sequence length="327" mass="36445">MSTRIKVVLFSEVNSKLGSPFLDLLSRHPQVSLAGVVTSPPGRLCSYFVDDREQVDLVSQAAALDVPVFRPPKVNSPESLRSLRELAADYFIVGNYQQILRQELLDVPRVTSVNFHPSPLPRYAGLAPFYWMVRHGERFGAVSAIEMTPGIDAGPIIMQKPMPLTGQETALKLRTAQELLNVEMLGELIPRLADRSFTRTYQDEELRSYFGRPTEEDYLLDFTQSGESVRRAVRAGYRHPGAFTSGPNGERVVILSVGVAGRTCWAPLDHPGIVRRSDTGLFVATKDEWVQIITIEQDGIEIFVRDYERSMPHGTLLGGSAQRFASL</sequence>
<dbReference type="InterPro" id="IPR011034">
    <property type="entry name" value="Formyl_transferase-like_C_sf"/>
</dbReference>
<dbReference type="Pfam" id="PF02911">
    <property type="entry name" value="Formyl_trans_C"/>
    <property type="match status" value="1"/>
</dbReference>
<proteinExistence type="inferred from homology"/>
<dbReference type="RefSeq" id="WP_113986814.1">
    <property type="nucleotide sequence ID" value="NZ_QMEY01000047.1"/>
</dbReference>
<dbReference type="SUPFAM" id="SSF53328">
    <property type="entry name" value="Formyltransferase"/>
    <property type="match status" value="1"/>
</dbReference>
<evidence type="ECO:0000259" key="5">
    <source>
        <dbReference type="Pfam" id="PF02911"/>
    </source>
</evidence>
<keyword evidence="7" id="KW-1185">Reference proteome</keyword>
<dbReference type="Proteomes" id="UP000253303">
    <property type="component" value="Unassembled WGS sequence"/>
</dbReference>
<organism evidence="6 7">
    <name type="scientific">Spongiactinospora rosea</name>
    <dbReference type="NCBI Taxonomy" id="2248750"/>
    <lineage>
        <taxon>Bacteria</taxon>
        <taxon>Bacillati</taxon>
        <taxon>Actinomycetota</taxon>
        <taxon>Actinomycetes</taxon>
        <taxon>Streptosporangiales</taxon>
        <taxon>Streptosporangiaceae</taxon>
        <taxon>Spongiactinospora</taxon>
    </lineage>
</organism>
<protein>
    <submittedName>
        <fullName evidence="6">Formyl transferase</fullName>
    </submittedName>
</protein>
<evidence type="ECO:0000313" key="6">
    <source>
        <dbReference type="EMBL" id="RBQ12190.1"/>
    </source>
</evidence>
<comment type="similarity">
    <text evidence="1">Belongs to the Fmt family.</text>
</comment>
<dbReference type="PANTHER" id="PTHR11138">
    <property type="entry name" value="METHIONYL-TRNA FORMYLTRANSFERASE"/>
    <property type="match status" value="1"/>
</dbReference>
<dbReference type="InterPro" id="IPR036477">
    <property type="entry name" value="Formyl_transf_N_sf"/>
</dbReference>
<dbReference type="InterPro" id="IPR044135">
    <property type="entry name" value="Met-tRNA-FMT_C"/>
</dbReference>
<comment type="caution">
    <text evidence="6">The sequence shown here is derived from an EMBL/GenBank/DDBJ whole genome shotgun (WGS) entry which is preliminary data.</text>
</comment>
<evidence type="ECO:0000313" key="7">
    <source>
        <dbReference type="Proteomes" id="UP000253303"/>
    </source>
</evidence>